<reference evidence="8 9" key="1">
    <citation type="journal article" date="2015" name="Genome Announc.">
        <title>Draft Genome of the Euendolithic (true boring) Cyanobacterium Mastigocoleus testarum strain BC008.</title>
        <authorList>
            <person name="Guida B.S."/>
            <person name="Garcia-Pichel F."/>
        </authorList>
    </citation>
    <scope>NUCLEOTIDE SEQUENCE [LARGE SCALE GENOMIC DNA]</scope>
    <source>
        <strain evidence="8 9">BC008</strain>
    </source>
</reference>
<evidence type="ECO:0000256" key="6">
    <source>
        <dbReference type="PROSITE-ProRule" id="PRU00771"/>
    </source>
</evidence>
<evidence type="ECO:0000313" key="9">
    <source>
        <dbReference type="Proteomes" id="UP000053372"/>
    </source>
</evidence>
<keyword evidence="4" id="KW-0793">Thylakoid</keyword>
<comment type="caution">
    <text evidence="8">The sequence shown here is derived from an EMBL/GenBank/DDBJ whole genome shotgun (WGS) entry which is preliminary data.</text>
</comment>
<dbReference type="PROSITE" id="PS51441">
    <property type="entry name" value="CPCD_LIKE"/>
    <property type="match status" value="1"/>
</dbReference>
<comment type="subcellular location">
    <subcellularLocation>
        <location evidence="1">Cellular thylakoid membrane</location>
        <topology evidence="1">Peripheral membrane protein</topology>
        <orientation evidence="1">Cytoplasmic side</orientation>
    </subcellularLocation>
</comment>
<evidence type="ECO:0000313" key="8">
    <source>
        <dbReference type="EMBL" id="KST67238.1"/>
    </source>
</evidence>
<dbReference type="Pfam" id="PF01383">
    <property type="entry name" value="CpcD"/>
    <property type="match status" value="1"/>
</dbReference>
<keyword evidence="5" id="KW-0472">Membrane</keyword>
<dbReference type="SMART" id="SM01094">
    <property type="entry name" value="CpcD"/>
    <property type="match status" value="1"/>
</dbReference>
<evidence type="ECO:0000259" key="7">
    <source>
        <dbReference type="PROSITE" id="PS51441"/>
    </source>
</evidence>
<keyword evidence="3 6" id="KW-0605">Phycobilisome</keyword>
<gene>
    <name evidence="8" type="ORF">BC008_29025</name>
</gene>
<dbReference type="AlphaFoldDB" id="A0A0V7ZSR1"/>
<dbReference type="OrthoDB" id="574405at2"/>
<protein>
    <recommendedName>
        <fullName evidence="7">CpcD-like domain-containing protein</fullName>
    </recommendedName>
</protein>
<proteinExistence type="predicted"/>
<evidence type="ECO:0000256" key="4">
    <source>
        <dbReference type="ARBA" id="ARBA00023078"/>
    </source>
</evidence>
<keyword evidence="2" id="KW-0042">Antenna complex</keyword>
<dbReference type="RefSeq" id="WP_027840156.1">
    <property type="nucleotide sequence ID" value="NZ_LMTZ01000089.1"/>
</dbReference>
<dbReference type="InterPro" id="IPR008213">
    <property type="entry name" value="CpcD-like_dom"/>
</dbReference>
<feature type="domain" description="CpcD-like" evidence="7">
    <location>
        <begin position="17"/>
        <end position="66"/>
    </location>
</feature>
<evidence type="ECO:0000256" key="1">
    <source>
        <dbReference type="ARBA" id="ARBA00004445"/>
    </source>
</evidence>
<dbReference type="GO" id="GO:0031676">
    <property type="term" value="C:plasma membrane-derived thylakoid membrane"/>
    <property type="evidence" value="ECO:0007669"/>
    <property type="project" value="UniProtKB-SubCell"/>
</dbReference>
<name>A0A0V7ZSR1_9CYAN</name>
<dbReference type="EMBL" id="LMTZ01000089">
    <property type="protein sequence ID" value="KST67238.1"/>
    <property type="molecule type" value="Genomic_DNA"/>
</dbReference>
<organism evidence="8 9">
    <name type="scientific">Mastigocoleus testarum BC008</name>
    <dbReference type="NCBI Taxonomy" id="371196"/>
    <lineage>
        <taxon>Bacteria</taxon>
        <taxon>Bacillati</taxon>
        <taxon>Cyanobacteriota</taxon>
        <taxon>Cyanophyceae</taxon>
        <taxon>Nostocales</taxon>
        <taxon>Hapalosiphonaceae</taxon>
        <taxon>Mastigocoleus</taxon>
    </lineage>
</organism>
<dbReference type="Proteomes" id="UP000053372">
    <property type="component" value="Unassembled WGS sequence"/>
</dbReference>
<accession>A0A0V7ZSR1</accession>
<dbReference type="GO" id="GO:0030089">
    <property type="term" value="C:phycobilisome"/>
    <property type="evidence" value="ECO:0007669"/>
    <property type="project" value="UniProtKB-UniRule"/>
</dbReference>
<keyword evidence="9" id="KW-1185">Reference proteome</keyword>
<evidence type="ECO:0000256" key="3">
    <source>
        <dbReference type="ARBA" id="ARBA00022738"/>
    </source>
</evidence>
<sequence>MSGILTTGTADLSDYNSRIIIIEVTGALNYLVRKSNYTLKVPYNRMPEKVRQIIRMGQKIVSIRATSSVGATESE</sequence>
<evidence type="ECO:0000256" key="5">
    <source>
        <dbReference type="ARBA" id="ARBA00023136"/>
    </source>
</evidence>
<evidence type="ECO:0000256" key="2">
    <source>
        <dbReference type="ARBA" id="ARBA00022549"/>
    </source>
</evidence>